<accession>A0A5C6CLX4</accession>
<comment type="caution">
    <text evidence="1">The sequence shown here is derived from an EMBL/GenBank/DDBJ whole genome shotgun (WGS) entry which is preliminary data.</text>
</comment>
<sequence>MSKALNRFTEAFEELQNQFFKEVEETEVYDQKIRVRGQFRYFRYLADGKRPVEEDRLFKKCGWDILTIWGLSIQADCYQVQGHTEETIECLLSCVSLSFNMPKFMDDLDKLRNKRMRTSLANNLKKVRKDNKKSRRRIRQRHLMAQKIASTKTEAARIIANEESTDDKIVEHRNVMPDLLDYPKTTRKKMSQ</sequence>
<dbReference type="Proteomes" id="UP000318437">
    <property type="component" value="Unassembled WGS sequence"/>
</dbReference>
<dbReference type="EMBL" id="SJPS01000006">
    <property type="protein sequence ID" value="TWU23839.1"/>
    <property type="molecule type" value="Genomic_DNA"/>
</dbReference>
<name>A0A5C6CLX4_9BACT</name>
<gene>
    <name evidence="1" type="ORF">Pla144_40160</name>
</gene>
<dbReference type="AlphaFoldDB" id="A0A5C6CLX4"/>
<reference evidence="1 2" key="1">
    <citation type="submission" date="2019-02" db="EMBL/GenBank/DDBJ databases">
        <title>Deep-cultivation of Planctomycetes and their phenomic and genomic characterization uncovers novel biology.</title>
        <authorList>
            <person name="Wiegand S."/>
            <person name="Jogler M."/>
            <person name="Boedeker C."/>
            <person name="Pinto D."/>
            <person name="Vollmers J."/>
            <person name="Rivas-Marin E."/>
            <person name="Kohn T."/>
            <person name="Peeters S.H."/>
            <person name="Heuer A."/>
            <person name="Rast P."/>
            <person name="Oberbeckmann S."/>
            <person name="Bunk B."/>
            <person name="Jeske O."/>
            <person name="Meyerdierks A."/>
            <person name="Storesund J.E."/>
            <person name="Kallscheuer N."/>
            <person name="Luecker S."/>
            <person name="Lage O.M."/>
            <person name="Pohl T."/>
            <person name="Merkel B.J."/>
            <person name="Hornburger P."/>
            <person name="Mueller R.-W."/>
            <person name="Bruemmer F."/>
            <person name="Labrenz M."/>
            <person name="Spormann A.M."/>
            <person name="Op Den Camp H."/>
            <person name="Overmann J."/>
            <person name="Amann R."/>
            <person name="Jetten M.S.M."/>
            <person name="Mascher T."/>
            <person name="Medema M.H."/>
            <person name="Devos D.P."/>
            <person name="Kaster A.-K."/>
            <person name="Ovreas L."/>
            <person name="Rohde M."/>
            <person name="Galperin M.Y."/>
            <person name="Jogler C."/>
        </authorList>
    </citation>
    <scope>NUCLEOTIDE SEQUENCE [LARGE SCALE GENOMIC DNA]</scope>
    <source>
        <strain evidence="1 2">Pla144</strain>
    </source>
</reference>
<protein>
    <submittedName>
        <fullName evidence="1">Uncharacterized protein</fullName>
    </submittedName>
</protein>
<evidence type="ECO:0000313" key="1">
    <source>
        <dbReference type="EMBL" id="TWU23839.1"/>
    </source>
</evidence>
<keyword evidence="2" id="KW-1185">Reference proteome</keyword>
<proteinExistence type="predicted"/>
<evidence type="ECO:0000313" key="2">
    <source>
        <dbReference type="Proteomes" id="UP000318437"/>
    </source>
</evidence>
<organism evidence="1 2">
    <name type="scientific">Bythopirellula polymerisocia</name>
    <dbReference type="NCBI Taxonomy" id="2528003"/>
    <lineage>
        <taxon>Bacteria</taxon>
        <taxon>Pseudomonadati</taxon>
        <taxon>Planctomycetota</taxon>
        <taxon>Planctomycetia</taxon>
        <taxon>Pirellulales</taxon>
        <taxon>Lacipirellulaceae</taxon>
        <taxon>Bythopirellula</taxon>
    </lineage>
</organism>